<dbReference type="Pfam" id="PF07859">
    <property type="entry name" value="Abhydrolase_3"/>
    <property type="match status" value="1"/>
</dbReference>
<keyword evidence="3" id="KW-0732">Signal</keyword>
<feature type="domain" description="Alpha/beta hydrolase fold-3" evidence="4">
    <location>
        <begin position="118"/>
        <end position="321"/>
    </location>
</feature>
<evidence type="ECO:0000313" key="6">
    <source>
        <dbReference type="Proteomes" id="UP001142610"/>
    </source>
</evidence>
<comment type="similarity">
    <text evidence="1">Belongs to the 'GDXG' lipolytic enzyme family.</text>
</comment>
<keyword evidence="6" id="KW-1185">Reference proteome</keyword>
<dbReference type="InterPro" id="IPR029058">
    <property type="entry name" value="AB_hydrolase_fold"/>
</dbReference>
<sequence length="361" mass="38309">MRITQRRSVTAALLIAGLLAQTSTAAGQEDCRRVPPPSTISAEAQGYLRSGPHYFLAEPADTDEGWRALQADYEKAGEAYVAWALEKYEVEVVRGELGGVPVLTVVPNGQDLSRGPVLLNLHGGGYALNGGAASLYSAIPFAAALNIPVISPDYRMPPDHPFPAAVEDSVSVLSAVLETRTPEEVAVYGLSAGGGLAASTLLLAKERGLPLPAAVVMNSPWSDLSEGGDSGMVLSCLDPLLPGSNGVLEALAQLYGGSRDLSDPLISPVYGTYPSDFPPSLLLSGTRDLLLSDTVRLHRVLLDADIDADLIVYEGMWHAFWSVPEGVTMRRDVVAFLTEHLRLDHQAAMTRLAIQEAASAE</sequence>
<protein>
    <submittedName>
        <fullName evidence="5">Alpha/beta hydrolase</fullName>
    </submittedName>
</protein>
<evidence type="ECO:0000256" key="3">
    <source>
        <dbReference type="SAM" id="SignalP"/>
    </source>
</evidence>
<dbReference type="EMBL" id="JANIBC010000011">
    <property type="protein sequence ID" value="MCQ8186075.1"/>
    <property type="molecule type" value="Genomic_DNA"/>
</dbReference>
<evidence type="ECO:0000256" key="1">
    <source>
        <dbReference type="ARBA" id="ARBA00010515"/>
    </source>
</evidence>
<gene>
    <name evidence="5" type="ORF">NOG11_11815</name>
</gene>
<organism evidence="5 6">
    <name type="scientific">Parvularcula maris</name>
    <dbReference type="NCBI Taxonomy" id="2965077"/>
    <lineage>
        <taxon>Bacteria</taxon>
        <taxon>Pseudomonadati</taxon>
        <taxon>Pseudomonadota</taxon>
        <taxon>Alphaproteobacteria</taxon>
        <taxon>Parvularculales</taxon>
        <taxon>Parvularculaceae</taxon>
        <taxon>Parvularcula</taxon>
    </lineage>
</organism>
<feature type="signal peptide" evidence="3">
    <location>
        <begin position="1"/>
        <end position="25"/>
    </location>
</feature>
<accession>A0A9X2RIH8</accession>
<evidence type="ECO:0000313" key="5">
    <source>
        <dbReference type="EMBL" id="MCQ8186075.1"/>
    </source>
</evidence>
<evidence type="ECO:0000259" key="4">
    <source>
        <dbReference type="Pfam" id="PF07859"/>
    </source>
</evidence>
<keyword evidence="2 5" id="KW-0378">Hydrolase</keyword>
<comment type="caution">
    <text evidence="5">The sequence shown here is derived from an EMBL/GenBank/DDBJ whole genome shotgun (WGS) entry which is preliminary data.</text>
</comment>
<reference evidence="5" key="1">
    <citation type="submission" date="2022-07" db="EMBL/GenBank/DDBJ databases">
        <title>Parvularcula maris sp. nov., an algicidal bacterium isolated from seawater.</title>
        <authorList>
            <person name="Li F."/>
        </authorList>
    </citation>
    <scope>NUCLEOTIDE SEQUENCE</scope>
    <source>
        <strain evidence="5">BGMRC 0090</strain>
    </source>
</reference>
<dbReference type="Proteomes" id="UP001142610">
    <property type="component" value="Unassembled WGS sequence"/>
</dbReference>
<dbReference type="GO" id="GO:0004806">
    <property type="term" value="F:triacylglycerol lipase activity"/>
    <property type="evidence" value="ECO:0007669"/>
    <property type="project" value="TreeGrafter"/>
</dbReference>
<dbReference type="InterPro" id="IPR013094">
    <property type="entry name" value="AB_hydrolase_3"/>
</dbReference>
<dbReference type="RefSeq" id="WP_256619970.1">
    <property type="nucleotide sequence ID" value="NZ_JANIBC010000011.1"/>
</dbReference>
<dbReference type="PANTHER" id="PTHR48081">
    <property type="entry name" value="AB HYDROLASE SUPERFAMILY PROTEIN C4A8.06C"/>
    <property type="match status" value="1"/>
</dbReference>
<dbReference type="InterPro" id="IPR050300">
    <property type="entry name" value="GDXG_lipolytic_enzyme"/>
</dbReference>
<feature type="chain" id="PRO_5040867528" evidence="3">
    <location>
        <begin position="26"/>
        <end position="361"/>
    </location>
</feature>
<dbReference type="PANTHER" id="PTHR48081:SF30">
    <property type="entry name" value="ACETYL-HYDROLASE LIPR-RELATED"/>
    <property type="match status" value="1"/>
</dbReference>
<dbReference type="AlphaFoldDB" id="A0A9X2RIH8"/>
<dbReference type="SUPFAM" id="SSF53474">
    <property type="entry name" value="alpha/beta-Hydrolases"/>
    <property type="match status" value="1"/>
</dbReference>
<evidence type="ECO:0000256" key="2">
    <source>
        <dbReference type="ARBA" id="ARBA00022801"/>
    </source>
</evidence>
<name>A0A9X2RIH8_9PROT</name>
<dbReference type="Gene3D" id="3.40.50.1820">
    <property type="entry name" value="alpha/beta hydrolase"/>
    <property type="match status" value="1"/>
</dbReference>
<proteinExistence type="inferred from homology"/>